<organism evidence="3 4">
    <name type="scientific">Desulfofundulus thermobenzoicus</name>
    <dbReference type="NCBI Taxonomy" id="29376"/>
    <lineage>
        <taxon>Bacteria</taxon>
        <taxon>Bacillati</taxon>
        <taxon>Bacillota</taxon>
        <taxon>Clostridia</taxon>
        <taxon>Eubacteriales</taxon>
        <taxon>Peptococcaceae</taxon>
        <taxon>Desulfofundulus</taxon>
    </lineage>
</organism>
<evidence type="ECO:0000256" key="1">
    <source>
        <dbReference type="SAM" id="SignalP"/>
    </source>
</evidence>
<dbReference type="EMBL" id="WHYR01000010">
    <property type="protein sequence ID" value="MQL51709.1"/>
    <property type="molecule type" value="Genomic_DNA"/>
</dbReference>
<dbReference type="OrthoDB" id="9797191at2"/>
<feature type="domain" description="Copper amine oxidase-like N-terminal" evidence="2">
    <location>
        <begin position="41"/>
        <end position="147"/>
    </location>
</feature>
<dbReference type="InterPro" id="IPR052913">
    <property type="entry name" value="Glycopeptide_resist_protein"/>
</dbReference>
<feature type="signal peptide" evidence="1">
    <location>
        <begin position="1"/>
        <end position="24"/>
    </location>
</feature>
<dbReference type="Gene3D" id="3.30.457.10">
    <property type="entry name" value="Copper amine oxidase-like, N-terminal domain"/>
    <property type="match status" value="2"/>
</dbReference>
<sequence length="493" mass="53656">MKKFFYLLLPVLAAVLLSFTPASASSGDTVIFVVDRDRYSVNGAVYQMDARPFVEQDRVFVPLRYLARALGVDDRSVVWEAYNNTVSLYSAGATLTLSVNSPALYVDGKENIMDVAPLNRGNRLYLPARWVAGALGYSVAWEPGYQALLIGPAERLKAVKAMDMAAVKLRPFRPPDGGLFAEEILASSSILFPGTKEEDPNVYNAGVAAGYINGTILAPGQIFSYNRVVGERTAEKGFITGWLIGGDLDIGGGVCRTATLLYQLARKAGLKILERHPHSQPVPYAPPGTDATVSYGYLDLKFRNSTPHQLIFHAGLDEDGKNSRLWADFRFLRPLKSVEVAVLKESPGSCLWEKVAGLRLTALIKDGIAFVSSSQLVDLLGMDYAQWEKEGKLTVNLQSKGQSVTFVEGEGQAIVNGREMSLSAAPFRLQSAGLLLWLPLRDWAHITGSEILWLERPQPLVLLNLSGNPVAGREELRAVRPGTCTAGKAADAL</sequence>
<feature type="chain" id="PRO_5026714031" description="Copper amine oxidase-like N-terminal domain-containing protein" evidence="1">
    <location>
        <begin position="25"/>
        <end position="493"/>
    </location>
</feature>
<accession>A0A6N7IQ65</accession>
<dbReference type="InterPro" id="IPR036582">
    <property type="entry name" value="Mao_N_sf"/>
</dbReference>
<dbReference type="SUPFAM" id="SSF55383">
    <property type="entry name" value="Copper amine oxidase, domain N"/>
    <property type="match status" value="2"/>
</dbReference>
<evidence type="ECO:0000313" key="3">
    <source>
        <dbReference type="EMBL" id="MQL51709.1"/>
    </source>
</evidence>
<evidence type="ECO:0000259" key="2">
    <source>
        <dbReference type="Pfam" id="PF07833"/>
    </source>
</evidence>
<comment type="caution">
    <text evidence="3">The sequence shown here is derived from an EMBL/GenBank/DDBJ whole genome shotgun (WGS) entry which is preliminary data.</text>
</comment>
<proteinExistence type="predicted"/>
<name>A0A6N7IQ65_9FIRM</name>
<dbReference type="InterPro" id="IPR012854">
    <property type="entry name" value="Cu_amine_oxidase-like_N"/>
</dbReference>
<evidence type="ECO:0000313" key="4">
    <source>
        <dbReference type="Proteomes" id="UP000441717"/>
    </source>
</evidence>
<dbReference type="PANTHER" id="PTHR35788:SF1">
    <property type="entry name" value="EXPORTED PROTEIN"/>
    <property type="match status" value="1"/>
</dbReference>
<dbReference type="Pfam" id="PF04294">
    <property type="entry name" value="VanW"/>
    <property type="match status" value="1"/>
</dbReference>
<keyword evidence="4" id="KW-1185">Reference proteome</keyword>
<dbReference type="Pfam" id="PF07833">
    <property type="entry name" value="Cu_amine_oxidN1"/>
    <property type="match status" value="1"/>
</dbReference>
<dbReference type="AlphaFoldDB" id="A0A6N7IQ65"/>
<reference evidence="3 4" key="1">
    <citation type="submission" date="2019-10" db="EMBL/GenBank/DDBJ databases">
        <title>Comparative genomics of sulfur disproportionating microorganisms.</title>
        <authorList>
            <person name="Ward L.M."/>
            <person name="Bertran E."/>
            <person name="Johnston D."/>
        </authorList>
    </citation>
    <scope>NUCLEOTIDE SEQUENCE [LARGE SCALE GENOMIC DNA]</scope>
    <source>
        <strain evidence="3 4">DSM 14055</strain>
    </source>
</reference>
<dbReference type="PANTHER" id="PTHR35788">
    <property type="entry name" value="EXPORTED PROTEIN-RELATED"/>
    <property type="match status" value="1"/>
</dbReference>
<dbReference type="Proteomes" id="UP000441717">
    <property type="component" value="Unassembled WGS sequence"/>
</dbReference>
<gene>
    <name evidence="3" type="ORF">GFC01_05415</name>
</gene>
<keyword evidence="1" id="KW-0732">Signal</keyword>
<protein>
    <recommendedName>
        <fullName evidence="2">Copper amine oxidase-like N-terminal domain-containing protein</fullName>
    </recommendedName>
</protein>
<dbReference type="RefSeq" id="WP_152945636.1">
    <property type="nucleotide sequence ID" value="NZ_WHYR01000010.1"/>
</dbReference>
<dbReference type="InterPro" id="IPR007391">
    <property type="entry name" value="Vancomycin_resist_VanW"/>
</dbReference>